<dbReference type="AlphaFoldDB" id="A0A6L3ZJ37"/>
<dbReference type="EMBL" id="WBVQ01000001">
    <property type="protein sequence ID" value="KAB2817827.1"/>
    <property type="molecule type" value="Genomic_DNA"/>
</dbReference>
<reference evidence="1 2" key="1">
    <citation type="submission" date="2019-10" db="EMBL/GenBank/DDBJ databases">
        <title>Genome sequence of Phaeocystidibacter marisrubri JCM30614 (type strain).</title>
        <authorList>
            <person name="Bowman J.P."/>
        </authorList>
    </citation>
    <scope>NUCLEOTIDE SEQUENCE [LARGE SCALE GENOMIC DNA]</scope>
    <source>
        <strain evidence="1 2">JCM 30614</strain>
    </source>
</reference>
<name>A0A6L3ZJ37_9FLAO</name>
<accession>A0A6L3ZJ37</accession>
<proteinExistence type="predicted"/>
<evidence type="ECO:0000313" key="1">
    <source>
        <dbReference type="EMBL" id="KAB2817827.1"/>
    </source>
</evidence>
<dbReference type="Proteomes" id="UP000484164">
    <property type="component" value="Unassembled WGS sequence"/>
</dbReference>
<organism evidence="1 2">
    <name type="scientific">Phaeocystidibacter marisrubri</name>
    <dbReference type="NCBI Taxonomy" id="1577780"/>
    <lineage>
        <taxon>Bacteria</taxon>
        <taxon>Pseudomonadati</taxon>
        <taxon>Bacteroidota</taxon>
        <taxon>Flavobacteriia</taxon>
        <taxon>Flavobacteriales</taxon>
        <taxon>Phaeocystidibacteraceae</taxon>
        <taxon>Phaeocystidibacter</taxon>
    </lineage>
</organism>
<evidence type="ECO:0000313" key="2">
    <source>
        <dbReference type="Proteomes" id="UP000484164"/>
    </source>
</evidence>
<gene>
    <name evidence="1" type="ORF">F8C82_05335</name>
</gene>
<comment type="caution">
    <text evidence="1">The sequence shown here is derived from an EMBL/GenBank/DDBJ whole genome shotgun (WGS) entry which is preliminary data.</text>
</comment>
<dbReference type="RefSeq" id="WP_151692515.1">
    <property type="nucleotide sequence ID" value="NZ_BMGX01000002.1"/>
</dbReference>
<protein>
    <submittedName>
        <fullName evidence="1">T9SS type A sorting domain-containing protein</fullName>
    </submittedName>
</protein>
<sequence>MKALLFWLFIFLSFGVQSQSFRPLDAVSFAYRASDSTLSGQISGWFHTYGEIDSMTTSNHEADTLLFNMYYTACGLNPMFYAYDTTFALPRYISSDVGVIRVFALINDAPCTGSTSVDITDTFYFHLSPSVSINERTESYCEPSVVSNELILPCKSSRGEVLLYSLSGVSMPITCISENRFSISTLPRGMYVVKWKDEEEKERVVRFVR</sequence>
<keyword evidence="2" id="KW-1185">Reference proteome</keyword>